<evidence type="ECO:0000256" key="3">
    <source>
        <dbReference type="ARBA" id="ARBA00043970"/>
    </source>
</evidence>
<accession>A0A7G2CCZ5</accession>
<name>A0A7G2CCZ5_9TRYP</name>
<keyword evidence="2" id="KW-0496">Mitochondrion</keyword>
<dbReference type="GO" id="GO:0006103">
    <property type="term" value="P:2-oxoglutarate metabolic process"/>
    <property type="evidence" value="ECO:0007669"/>
    <property type="project" value="InterPro"/>
</dbReference>
<evidence type="ECO:0000313" key="4">
    <source>
        <dbReference type="EMBL" id="CAD2215992.1"/>
    </source>
</evidence>
<dbReference type="OrthoDB" id="271495at2759"/>
<dbReference type="GO" id="GO:0005840">
    <property type="term" value="C:ribosome"/>
    <property type="evidence" value="ECO:0007669"/>
    <property type="project" value="UniProtKB-KW"/>
</dbReference>
<reference evidence="4 5" key="1">
    <citation type="submission" date="2020-08" db="EMBL/GenBank/DDBJ databases">
        <authorList>
            <person name="Newling K."/>
            <person name="Davey J."/>
            <person name="Forrester S."/>
        </authorList>
    </citation>
    <scope>NUCLEOTIDE SEQUENCE [LARGE SCALE GENOMIC DNA]</scope>
    <source>
        <strain evidence="5">Crithidia deanei Carvalho (ATCC PRA-265)</strain>
    </source>
</reference>
<comment type="subcellular location">
    <subcellularLocation>
        <location evidence="1">Mitochondrion</location>
    </subcellularLocation>
</comment>
<keyword evidence="4" id="KW-0689">Ribosomal protein</keyword>
<evidence type="ECO:0000313" key="5">
    <source>
        <dbReference type="Proteomes" id="UP000515908"/>
    </source>
</evidence>
<dbReference type="Pfam" id="PF10937">
    <property type="entry name" value="Kgd4-YMR31"/>
    <property type="match status" value="1"/>
</dbReference>
<sequence>MIKFTYALAKSGLAQPQARNTVRSGTESFAASKGVRQEMGRTIVDSVQDLPARFKHHIFSELEMETVAMGGVEPYVPKHLLKKKKKA</sequence>
<dbReference type="AlphaFoldDB" id="A0A7G2CCZ5"/>
<protein>
    <submittedName>
        <fullName evidence="4">Ribosomal protein S36, mitochondrial, putative</fullName>
    </submittedName>
</protein>
<dbReference type="GO" id="GO:0005739">
    <property type="term" value="C:mitochondrion"/>
    <property type="evidence" value="ECO:0007669"/>
    <property type="project" value="UniProtKB-SubCell"/>
</dbReference>
<comment type="similarity">
    <text evidence="3">Belongs to the alpha-ketoglutarate dehydrogenase component 4 family.</text>
</comment>
<keyword evidence="4" id="KW-0687">Ribonucleoprotein</keyword>
<evidence type="ECO:0000256" key="1">
    <source>
        <dbReference type="ARBA" id="ARBA00004173"/>
    </source>
</evidence>
<dbReference type="InterPro" id="IPR020373">
    <property type="entry name" value="Kgd4/YMR-31"/>
</dbReference>
<dbReference type="EMBL" id="LR877150">
    <property type="protein sequence ID" value="CAD2215992.1"/>
    <property type="molecule type" value="Genomic_DNA"/>
</dbReference>
<dbReference type="Proteomes" id="UP000515908">
    <property type="component" value="Chromosome 06"/>
</dbReference>
<gene>
    <name evidence="4" type="ORF">ADEAN_000345000</name>
</gene>
<dbReference type="VEuPathDB" id="TriTrypDB:ADEAN_000345000"/>
<organism evidence="4 5">
    <name type="scientific">Angomonas deanei</name>
    <dbReference type="NCBI Taxonomy" id="59799"/>
    <lineage>
        <taxon>Eukaryota</taxon>
        <taxon>Discoba</taxon>
        <taxon>Euglenozoa</taxon>
        <taxon>Kinetoplastea</taxon>
        <taxon>Metakinetoplastina</taxon>
        <taxon>Trypanosomatida</taxon>
        <taxon>Trypanosomatidae</taxon>
        <taxon>Strigomonadinae</taxon>
        <taxon>Angomonas</taxon>
    </lineage>
</organism>
<keyword evidence="5" id="KW-1185">Reference proteome</keyword>
<proteinExistence type="inferred from homology"/>
<evidence type="ECO:0000256" key="2">
    <source>
        <dbReference type="ARBA" id="ARBA00023128"/>
    </source>
</evidence>